<evidence type="ECO:0000256" key="1">
    <source>
        <dbReference type="SAM" id="MobiDB-lite"/>
    </source>
</evidence>
<feature type="transmembrane region" description="Helical" evidence="2">
    <location>
        <begin position="113"/>
        <end position="137"/>
    </location>
</feature>
<feature type="transmembrane region" description="Helical" evidence="2">
    <location>
        <begin position="72"/>
        <end position="92"/>
    </location>
</feature>
<dbReference type="OrthoDB" id="3733293at2"/>
<feature type="compositionally biased region" description="Basic and acidic residues" evidence="1">
    <location>
        <begin position="20"/>
        <end position="33"/>
    </location>
</feature>
<reference evidence="3 4" key="1">
    <citation type="submission" date="2019-07" db="EMBL/GenBank/DDBJ databases">
        <title>Microlunatus dokdonensis sp. nov. isolated from the rhizospheric soil of the wild plant Elymus tsukushiensis.</title>
        <authorList>
            <person name="Ghim S.-Y."/>
            <person name="Hwang Y.-J."/>
            <person name="Son J.-S."/>
            <person name="Shin J.-H."/>
        </authorList>
    </citation>
    <scope>NUCLEOTIDE SEQUENCE [LARGE SCALE GENOMIC DNA]</scope>
    <source>
        <strain evidence="3 4">KUDC0627</strain>
    </source>
</reference>
<protein>
    <submittedName>
        <fullName evidence="3">DUF3180 domain-containing protein</fullName>
    </submittedName>
</protein>
<dbReference type="Pfam" id="PF11377">
    <property type="entry name" value="DUF3180"/>
    <property type="match status" value="1"/>
</dbReference>
<organism evidence="3 4">
    <name type="scientific">Microlunatus elymi</name>
    <dbReference type="NCBI Taxonomy" id="2596828"/>
    <lineage>
        <taxon>Bacteria</taxon>
        <taxon>Bacillati</taxon>
        <taxon>Actinomycetota</taxon>
        <taxon>Actinomycetes</taxon>
        <taxon>Propionibacteriales</taxon>
        <taxon>Propionibacteriaceae</taxon>
        <taxon>Microlunatus</taxon>
    </lineage>
</organism>
<dbReference type="EMBL" id="CP041692">
    <property type="protein sequence ID" value="QDP95200.1"/>
    <property type="molecule type" value="Genomic_DNA"/>
</dbReference>
<proteinExistence type="predicted"/>
<dbReference type="KEGG" id="mik:FOE78_04075"/>
<dbReference type="InterPro" id="IPR021517">
    <property type="entry name" value="DUF3180"/>
</dbReference>
<evidence type="ECO:0000313" key="4">
    <source>
        <dbReference type="Proteomes" id="UP000319263"/>
    </source>
</evidence>
<gene>
    <name evidence="3" type="ORF">FOE78_04075</name>
</gene>
<name>A0A516PVL3_9ACTN</name>
<sequence>MTLRDSHDPQLGGNEPPDTGGDRPDRDDRPPEGRIRRTSARLLIVAGLIGALVGWTIAAVSGFDGVPVGVAWSWPITLVAAAAVLFCIAYVLHQRLQVNRLRIDDRQAVAWLALGKAAALMGVVMAGGYAGFAVRFLAELTIEGPRERVIRSAVAIVGGVLITVAGLRIERALMVPTDDQDDDSGQK</sequence>
<evidence type="ECO:0000256" key="2">
    <source>
        <dbReference type="SAM" id="Phobius"/>
    </source>
</evidence>
<keyword evidence="2" id="KW-1133">Transmembrane helix</keyword>
<accession>A0A516PVL3</accession>
<feature type="transmembrane region" description="Helical" evidence="2">
    <location>
        <begin position="42"/>
        <end position="60"/>
    </location>
</feature>
<keyword evidence="2" id="KW-0472">Membrane</keyword>
<dbReference type="AlphaFoldDB" id="A0A516PVL3"/>
<evidence type="ECO:0000313" key="3">
    <source>
        <dbReference type="EMBL" id="QDP95200.1"/>
    </source>
</evidence>
<keyword evidence="4" id="KW-1185">Reference proteome</keyword>
<feature type="transmembrane region" description="Helical" evidence="2">
    <location>
        <begin position="149"/>
        <end position="167"/>
    </location>
</feature>
<feature type="region of interest" description="Disordered" evidence="1">
    <location>
        <begin position="1"/>
        <end position="33"/>
    </location>
</feature>
<keyword evidence="2" id="KW-0812">Transmembrane</keyword>
<dbReference type="Proteomes" id="UP000319263">
    <property type="component" value="Chromosome"/>
</dbReference>